<keyword evidence="2" id="KW-1185">Reference proteome</keyword>
<accession>A0ACC0KYC4</accession>
<evidence type="ECO:0000313" key="2">
    <source>
        <dbReference type="Proteomes" id="UP001064048"/>
    </source>
</evidence>
<reference evidence="1 2" key="1">
    <citation type="journal article" date="2022" name="Genome Biol. Evol.">
        <title>The Spruce Budworm Genome: Reconstructing the Evolutionary History of Antifreeze Proteins.</title>
        <authorList>
            <person name="Beliveau C."/>
            <person name="Gagne P."/>
            <person name="Picq S."/>
            <person name="Vernygora O."/>
            <person name="Keeling C.I."/>
            <person name="Pinkney K."/>
            <person name="Doucet D."/>
            <person name="Wen F."/>
            <person name="Johnston J.S."/>
            <person name="Maaroufi H."/>
            <person name="Boyle B."/>
            <person name="Laroche J."/>
            <person name="Dewar K."/>
            <person name="Juretic N."/>
            <person name="Blackburn G."/>
            <person name="Nisole A."/>
            <person name="Brunet B."/>
            <person name="Brandao M."/>
            <person name="Lumley L."/>
            <person name="Duan J."/>
            <person name="Quan G."/>
            <person name="Lucarotti C.J."/>
            <person name="Roe A.D."/>
            <person name="Sperling F.A.H."/>
            <person name="Levesque R.C."/>
            <person name="Cusson M."/>
        </authorList>
    </citation>
    <scope>NUCLEOTIDE SEQUENCE [LARGE SCALE GENOMIC DNA]</scope>
    <source>
        <strain evidence="1">Glfc:IPQL:Cfum</strain>
    </source>
</reference>
<evidence type="ECO:0000313" key="1">
    <source>
        <dbReference type="EMBL" id="KAI8441498.1"/>
    </source>
</evidence>
<protein>
    <submittedName>
        <fullName evidence="1">Uncharacterized protein</fullName>
    </submittedName>
</protein>
<dbReference type="Proteomes" id="UP001064048">
    <property type="component" value="Chromosome 27"/>
</dbReference>
<comment type="caution">
    <text evidence="1">The sequence shown here is derived from an EMBL/GenBank/DDBJ whole genome shotgun (WGS) entry which is preliminary data.</text>
</comment>
<proteinExistence type="predicted"/>
<gene>
    <name evidence="1" type="ORF">MSG28_015087</name>
</gene>
<sequence length="99" mass="11374">MSSISMRPPPPLKQIDLDQYETRIKRVGGYPHEHSTKKEQYTVFIQTAGTRVIPTRHELSAYLGNHKSRVLRGYGQRVGQYGQTVTGQRHFINALLYAF</sequence>
<organism evidence="1 2">
    <name type="scientific">Choristoneura fumiferana</name>
    <name type="common">Spruce budworm moth</name>
    <name type="synonym">Archips fumiferana</name>
    <dbReference type="NCBI Taxonomy" id="7141"/>
    <lineage>
        <taxon>Eukaryota</taxon>
        <taxon>Metazoa</taxon>
        <taxon>Ecdysozoa</taxon>
        <taxon>Arthropoda</taxon>
        <taxon>Hexapoda</taxon>
        <taxon>Insecta</taxon>
        <taxon>Pterygota</taxon>
        <taxon>Neoptera</taxon>
        <taxon>Endopterygota</taxon>
        <taxon>Lepidoptera</taxon>
        <taxon>Glossata</taxon>
        <taxon>Ditrysia</taxon>
        <taxon>Tortricoidea</taxon>
        <taxon>Tortricidae</taxon>
        <taxon>Tortricinae</taxon>
        <taxon>Choristoneura</taxon>
    </lineage>
</organism>
<dbReference type="EMBL" id="CM046127">
    <property type="protein sequence ID" value="KAI8441498.1"/>
    <property type="molecule type" value="Genomic_DNA"/>
</dbReference>
<name>A0ACC0KYC4_CHOFU</name>